<gene>
    <name evidence="1" type="ORF">ROHU_008544</name>
</gene>
<accession>A0A498MG24</accession>
<dbReference type="EMBL" id="QBIY01012816">
    <property type="protein sequence ID" value="RXN15947.1"/>
    <property type="molecule type" value="Genomic_DNA"/>
</dbReference>
<name>A0A498MG24_LABRO</name>
<sequence>MKGDRNLSFQALSVSLQNDGQLFTSTLANPDTCDEWRVQSGDVTLCLFILPRFSSAWFGGTEERLGSRGRRGWLEPFFCSSSELWVERKRVTGSFYTYMKGGRTKKENKAEERVYIQEIRPERKMLGPDGDAGSEIPDL</sequence>
<keyword evidence="2" id="KW-1185">Reference proteome</keyword>
<evidence type="ECO:0000313" key="2">
    <source>
        <dbReference type="Proteomes" id="UP000290572"/>
    </source>
</evidence>
<protein>
    <submittedName>
        <fullName evidence="1">Uncharacterized protein</fullName>
    </submittedName>
</protein>
<evidence type="ECO:0000313" key="1">
    <source>
        <dbReference type="EMBL" id="RXN15947.1"/>
    </source>
</evidence>
<proteinExistence type="predicted"/>
<dbReference type="Proteomes" id="UP000290572">
    <property type="component" value="Unassembled WGS sequence"/>
</dbReference>
<reference evidence="1 2" key="1">
    <citation type="submission" date="2018-03" db="EMBL/GenBank/DDBJ databases">
        <title>Draft genome sequence of Rohu Carp (Labeo rohita).</title>
        <authorList>
            <person name="Das P."/>
            <person name="Kushwaha B."/>
            <person name="Joshi C.G."/>
            <person name="Kumar D."/>
            <person name="Nagpure N.S."/>
            <person name="Sahoo L."/>
            <person name="Das S.P."/>
            <person name="Bit A."/>
            <person name="Patnaik S."/>
            <person name="Meher P.K."/>
            <person name="Jayasankar P."/>
            <person name="Koringa P.G."/>
            <person name="Patel N.V."/>
            <person name="Hinsu A.T."/>
            <person name="Kumar R."/>
            <person name="Pandey M."/>
            <person name="Agarwal S."/>
            <person name="Srivastava S."/>
            <person name="Singh M."/>
            <person name="Iquebal M.A."/>
            <person name="Jaiswal S."/>
            <person name="Angadi U.B."/>
            <person name="Kumar N."/>
            <person name="Raza M."/>
            <person name="Shah T.M."/>
            <person name="Rai A."/>
            <person name="Jena J.K."/>
        </authorList>
    </citation>
    <scope>NUCLEOTIDE SEQUENCE [LARGE SCALE GENOMIC DNA]</scope>
    <source>
        <strain evidence="1">DASCIFA01</strain>
        <tissue evidence="1">Testis</tissue>
    </source>
</reference>
<dbReference type="AlphaFoldDB" id="A0A498MG24"/>
<comment type="caution">
    <text evidence="1">The sequence shown here is derived from an EMBL/GenBank/DDBJ whole genome shotgun (WGS) entry which is preliminary data.</text>
</comment>
<organism evidence="1 2">
    <name type="scientific">Labeo rohita</name>
    <name type="common">Indian major carp</name>
    <name type="synonym">Cyprinus rohita</name>
    <dbReference type="NCBI Taxonomy" id="84645"/>
    <lineage>
        <taxon>Eukaryota</taxon>
        <taxon>Metazoa</taxon>
        <taxon>Chordata</taxon>
        <taxon>Craniata</taxon>
        <taxon>Vertebrata</taxon>
        <taxon>Euteleostomi</taxon>
        <taxon>Actinopterygii</taxon>
        <taxon>Neopterygii</taxon>
        <taxon>Teleostei</taxon>
        <taxon>Ostariophysi</taxon>
        <taxon>Cypriniformes</taxon>
        <taxon>Cyprinidae</taxon>
        <taxon>Labeoninae</taxon>
        <taxon>Labeonini</taxon>
        <taxon>Labeo</taxon>
    </lineage>
</organism>